<dbReference type="GO" id="GO:0016791">
    <property type="term" value="F:phosphatase activity"/>
    <property type="evidence" value="ECO:0007669"/>
    <property type="project" value="TreeGrafter"/>
</dbReference>
<evidence type="ECO:0000256" key="2">
    <source>
        <dbReference type="ARBA" id="ARBA00022801"/>
    </source>
</evidence>
<keyword evidence="3" id="KW-0812">Transmembrane</keyword>
<evidence type="ECO:0000256" key="1">
    <source>
        <dbReference type="ARBA" id="ARBA00005375"/>
    </source>
</evidence>
<feature type="signal peptide" evidence="4">
    <location>
        <begin position="1"/>
        <end position="23"/>
    </location>
</feature>
<dbReference type="PANTHER" id="PTHR11567">
    <property type="entry name" value="ACID PHOSPHATASE-RELATED"/>
    <property type="match status" value="1"/>
</dbReference>
<keyword evidence="3" id="KW-0472">Membrane</keyword>
<organism evidence="6">
    <name type="scientific">Volvox carteri f. nagariensis</name>
    <dbReference type="NCBI Taxonomy" id="3068"/>
    <lineage>
        <taxon>Eukaryota</taxon>
        <taxon>Viridiplantae</taxon>
        <taxon>Chlorophyta</taxon>
        <taxon>core chlorophytes</taxon>
        <taxon>Chlorophyceae</taxon>
        <taxon>CS clade</taxon>
        <taxon>Chlamydomonadales</taxon>
        <taxon>Volvocaceae</taxon>
        <taxon>Volvox</taxon>
    </lineage>
</organism>
<evidence type="ECO:0000256" key="3">
    <source>
        <dbReference type="SAM" id="Phobius"/>
    </source>
</evidence>
<name>D8TLW6_VOLCA</name>
<dbReference type="SUPFAM" id="SSF53254">
    <property type="entry name" value="Phosphoglycerate mutase-like"/>
    <property type="match status" value="1"/>
</dbReference>
<evidence type="ECO:0000256" key="4">
    <source>
        <dbReference type="SAM" id="SignalP"/>
    </source>
</evidence>
<keyword evidence="3" id="KW-1133">Transmembrane helix</keyword>
<dbReference type="RefSeq" id="XP_002947356.1">
    <property type="nucleotide sequence ID" value="XM_002947310.1"/>
</dbReference>
<reference evidence="5 6" key="1">
    <citation type="journal article" date="2010" name="Science">
        <title>Genomic analysis of organismal complexity in the multicellular green alga Volvox carteri.</title>
        <authorList>
            <person name="Prochnik S.E."/>
            <person name="Umen J."/>
            <person name="Nedelcu A.M."/>
            <person name="Hallmann A."/>
            <person name="Miller S.M."/>
            <person name="Nishii I."/>
            <person name="Ferris P."/>
            <person name="Kuo A."/>
            <person name="Mitros T."/>
            <person name="Fritz-Laylin L.K."/>
            <person name="Hellsten U."/>
            <person name="Chapman J."/>
            <person name="Simakov O."/>
            <person name="Rensing S.A."/>
            <person name="Terry A."/>
            <person name="Pangilinan J."/>
            <person name="Kapitonov V."/>
            <person name="Jurka J."/>
            <person name="Salamov A."/>
            <person name="Shapiro H."/>
            <person name="Schmutz J."/>
            <person name="Grimwood J."/>
            <person name="Lindquist E."/>
            <person name="Lucas S."/>
            <person name="Grigoriev I.V."/>
            <person name="Schmitt R."/>
            <person name="Kirk D."/>
            <person name="Rokhsar D.S."/>
        </authorList>
    </citation>
    <scope>NUCLEOTIDE SEQUENCE [LARGE SCALE GENOMIC DNA]</scope>
    <source>
        <strain evidence="6">f. Nagariensis / Eve</strain>
    </source>
</reference>
<dbReference type="Pfam" id="PF00328">
    <property type="entry name" value="His_Phos_2"/>
    <property type="match status" value="1"/>
</dbReference>
<dbReference type="KEGG" id="vcn:VOLCADRAFT_103449"/>
<keyword evidence="2" id="KW-0378">Hydrolase</keyword>
<sequence>MVAFGCIIHFLLLLLHLFLQTEASLVAVYSIQRHGARNVLRKGALLTEDALVGGPTLLPEGQRQTYTAGVSFQNRYLNSSTCTATSTCLPGRRNGTKYGVLGQPGIGYGNFDVYVRSSALDRSILSGLCFFNGIFPPDPTAPTASSFVPTGAQVVPIYTQSDDDDILIRAYTKCDTYQANLMKWFSSQEFADKAAESAPLRAQVQQMMPPDTNTSLTNWWNVYDSINVYQTYGVGDPVPQFNRTLFQKIQDLAYWLETAKMRSNLTGNMLGGVALADLVNYFQLAATGATNGTKFYYKLLSLSGHYNTQLGILAALELDKWPGASNFTWLTSLPKLAAVLVFELHAADDRPPVVTAPSYYVRLVYQDGPAAQYDTVPLPCASAAGAAAVGPGVCTLGDFLSYTSARALNSSLAWCSACSNFAPGACASARLAALRAARGGDDGDGKNGGGDAEAWKVAVSVVVTFFGAVMLTAVAVWLWQRRRHGGQEGGFGGSLTNLQTAEMAEYQKHSI</sequence>
<dbReference type="InParanoid" id="D8TLW6"/>
<proteinExistence type="inferred from homology"/>
<accession>D8TLW6</accession>
<feature type="transmembrane region" description="Helical" evidence="3">
    <location>
        <begin position="457"/>
        <end position="479"/>
    </location>
</feature>
<dbReference type="AlphaFoldDB" id="D8TLW6"/>
<keyword evidence="6" id="KW-1185">Reference proteome</keyword>
<dbReference type="EMBL" id="GL378327">
    <property type="protein sequence ID" value="EFJ51404.1"/>
    <property type="molecule type" value="Genomic_DNA"/>
</dbReference>
<dbReference type="InterPro" id="IPR029033">
    <property type="entry name" value="His_PPase_superfam"/>
</dbReference>
<evidence type="ECO:0000313" key="6">
    <source>
        <dbReference type="Proteomes" id="UP000001058"/>
    </source>
</evidence>
<keyword evidence="4" id="KW-0732">Signal</keyword>
<dbReference type="Proteomes" id="UP000001058">
    <property type="component" value="Unassembled WGS sequence"/>
</dbReference>
<comment type="similarity">
    <text evidence="1">Belongs to the histidine acid phosphatase family.</text>
</comment>
<dbReference type="Gene3D" id="3.40.50.1240">
    <property type="entry name" value="Phosphoglycerate mutase-like"/>
    <property type="match status" value="1"/>
</dbReference>
<evidence type="ECO:0008006" key="7">
    <source>
        <dbReference type="Google" id="ProtNLM"/>
    </source>
</evidence>
<dbReference type="CDD" id="cd07061">
    <property type="entry name" value="HP_HAP_like"/>
    <property type="match status" value="1"/>
</dbReference>
<dbReference type="InterPro" id="IPR000560">
    <property type="entry name" value="His_Pase_clade-2"/>
</dbReference>
<dbReference type="STRING" id="3068.D8TLW6"/>
<dbReference type="eggNOG" id="KOG3720">
    <property type="taxonomic scope" value="Eukaryota"/>
</dbReference>
<dbReference type="InterPro" id="IPR050645">
    <property type="entry name" value="Histidine_acid_phosphatase"/>
</dbReference>
<feature type="chain" id="PRO_5003123681" description="Acid phosphatase" evidence="4">
    <location>
        <begin position="24"/>
        <end position="511"/>
    </location>
</feature>
<evidence type="ECO:0000313" key="5">
    <source>
        <dbReference type="EMBL" id="EFJ51404.1"/>
    </source>
</evidence>
<dbReference type="OrthoDB" id="258392at2759"/>
<dbReference type="PANTHER" id="PTHR11567:SF110">
    <property type="entry name" value="2-PHOSPHOXYLOSE PHOSPHATASE 1"/>
    <property type="match status" value="1"/>
</dbReference>
<gene>
    <name evidence="5" type="ORF">VOLCADRAFT_103449</name>
</gene>
<dbReference type="GeneID" id="9620319"/>
<protein>
    <recommendedName>
        <fullName evidence="7">Acid phosphatase</fullName>
    </recommendedName>
</protein>